<comment type="similarity">
    <text evidence="15">Belongs to the ribF family.</text>
</comment>
<evidence type="ECO:0000256" key="10">
    <source>
        <dbReference type="ARBA" id="ARBA00022827"/>
    </source>
</evidence>
<gene>
    <name evidence="17" type="ORF">ENL70_00845</name>
</gene>
<reference evidence="17" key="1">
    <citation type="journal article" date="2020" name="mSystems">
        <title>Genome- and Community-Level Interaction Insights into Carbon Utilization and Element Cycling Functions of Hydrothermarchaeota in Hydrothermal Sediment.</title>
        <authorList>
            <person name="Zhou Z."/>
            <person name="Liu Y."/>
            <person name="Xu W."/>
            <person name="Pan J."/>
            <person name="Luo Z.H."/>
            <person name="Li M."/>
        </authorList>
    </citation>
    <scope>NUCLEOTIDE SEQUENCE [LARGE SCALE GENOMIC DNA]</scope>
    <source>
        <strain evidence="17">SpSt-1019</strain>
    </source>
</reference>
<keyword evidence="6 15" id="KW-0808">Transferase</keyword>
<dbReference type="SUPFAM" id="SSF82114">
    <property type="entry name" value="Riboflavin kinase-like"/>
    <property type="match status" value="1"/>
</dbReference>
<dbReference type="AlphaFoldDB" id="A0A7C5KB63"/>
<dbReference type="Pfam" id="PF06574">
    <property type="entry name" value="FAD_syn"/>
    <property type="match status" value="1"/>
</dbReference>
<keyword evidence="7 15" id="KW-0548">Nucleotidyltransferase</keyword>
<dbReference type="GO" id="GO:0006747">
    <property type="term" value="P:FAD biosynthetic process"/>
    <property type="evidence" value="ECO:0007669"/>
    <property type="project" value="UniProtKB-UniRule"/>
</dbReference>
<keyword evidence="4 15" id="KW-0285">Flavoprotein</keyword>
<dbReference type="SMART" id="SM00904">
    <property type="entry name" value="Flavokinase"/>
    <property type="match status" value="1"/>
</dbReference>
<keyword evidence="5 15" id="KW-0288">FMN</keyword>
<dbReference type="GO" id="GO:0009231">
    <property type="term" value="P:riboflavin biosynthetic process"/>
    <property type="evidence" value="ECO:0007669"/>
    <property type="project" value="InterPro"/>
</dbReference>
<dbReference type="FunFam" id="3.40.50.620:FF:000021">
    <property type="entry name" value="Riboflavin biosynthesis protein"/>
    <property type="match status" value="1"/>
</dbReference>
<accession>A0A7C5KB63</accession>
<comment type="catalytic activity">
    <reaction evidence="14 15">
        <text>FMN + ATP + H(+) = FAD + diphosphate</text>
        <dbReference type="Rhea" id="RHEA:17237"/>
        <dbReference type="ChEBI" id="CHEBI:15378"/>
        <dbReference type="ChEBI" id="CHEBI:30616"/>
        <dbReference type="ChEBI" id="CHEBI:33019"/>
        <dbReference type="ChEBI" id="CHEBI:57692"/>
        <dbReference type="ChEBI" id="CHEBI:58210"/>
        <dbReference type="EC" id="2.7.7.2"/>
    </reaction>
</comment>
<dbReference type="InterPro" id="IPR015865">
    <property type="entry name" value="Riboflavin_kinase_bac/euk"/>
</dbReference>
<evidence type="ECO:0000256" key="13">
    <source>
        <dbReference type="ARBA" id="ARBA00047880"/>
    </source>
</evidence>
<evidence type="ECO:0000256" key="12">
    <source>
        <dbReference type="ARBA" id="ARBA00023268"/>
    </source>
</evidence>
<dbReference type="EMBL" id="DRUY01000035">
    <property type="protein sequence ID" value="HHI65079.1"/>
    <property type="molecule type" value="Genomic_DNA"/>
</dbReference>
<name>A0A7C5KB63_9BACT</name>
<keyword evidence="11 15" id="KW-0067">ATP-binding</keyword>
<dbReference type="EC" id="2.7.7.2" evidence="15"/>
<comment type="pathway">
    <text evidence="2 15">Cofactor biosynthesis; FAD biosynthesis; FAD from FMN: step 1/1.</text>
</comment>
<dbReference type="UniPathway" id="UPA00277">
    <property type="reaction ID" value="UER00407"/>
</dbReference>
<keyword evidence="10 15" id="KW-0274">FAD</keyword>
<dbReference type="CDD" id="cd02064">
    <property type="entry name" value="FAD_synthetase_N"/>
    <property type="match status" value="1"/>
</dbReference>
<evidence type="ECO:0000256" key="6">
    <source>
        <dbReference type="ARBA" id="ARBA00022679"/>
    </source>
</evidence>
<keyword evidence="9 15" id="KW-0418">Kinase</keyword>
<dbReference type="GO" id="GO:0005524">
    <property type="term" value="F:ATP binding"/>
    <property type="evidence" value="ECO:0007669"/>
    <property type="project" value="UniProtKB-UniRule"/>
</dbReference>
<dbReference type="InterPro" id="IPR002606">
    <property type="entry name" value="Riboflavin_kinase_bac"/>
</dbReference>
<evidence type="ECO:0000256" key="9">
    <source>
        <dbReference type="ARBA" id="ARBA00022777"/>
    </source>
</evidence>
<dbReference type="NCBIfam" id="NF004162">
    <property type="entry name" value="PRK05627.1-5"/>
    <property type="match status" value="1"/>
</dbReference>
<dbReference type="NCBIfam" id="TIGR00083">
    <property type="entry name" value="ribF"/>
    <property type="match status" value="1"/>
</dbReference>
<dbReference type="InterPro" id="IPR015864">
    <property type="entry name" value="FAD_synthase"/>
</dbReference>
<dbReference type="SUPFAM" id="SSF52374">
    <property type="entry name" value="Nucleotidylyl transferase"/>
    <property type="match status" value="1"/>
</dbReference>
<keyword evidence="12" id="KW-0511">Multifunctional enzyme</keyword>
<dbReference type="UniPathway" id="UPA00276">
    <property type="reaction ID" value="UER00406"/>
</dbReference>
<evidence type="ECO:0000256" key="7">
    <source>
        <dbReference type="ARBA" id="ARBA00022695"/>
    </source>
</evidence>
<dbReference type="Pfam" id="PF01687">
    <property type="entry name" value="Flavokinase"/>
    <property type="match status" value="1"/>
</dbReference>
<evidence type="ECO:0000256" key="1">
    <source>
        <dbReference type="ARBA" id="ARBA00002121"/>
    </source>
</evidence>
<evidence type="ECO:0000256" key="11">
    <source>
        <dbReference type="ARBA" id="ARBA00022840"/>
    </source>
</evidence>
<dbReference type="GO" id="GO:0009398">
    <property type="term" value="P:FMN biosynthetic process"/>
    <property type="evidence" value="ECO:0007669"/>
    <property type="project" value="UniProtKB-UniRule"/>
</dbReference>
<dbReference type="Gene3D" id="2.40.30.30">
    <property type="entry name" value="Riboflavin kinase-like"/>
    <property type="match status" value="1"/>
</dbReference>
<comment type="pathway">
    <text evidence="3 15">Cofactor biosynthesis; FMN biosynthesis; FMN from riboflavin (ATP route): step 1/1.</text>
</comment>
<comment type="catalytic activity">
    <reaction evidence="13 15">
        <text>riboflavin + ATP = FMN + ADP + H(+)</text>
        <dbReference type="Rhea" id="RHEA:14357"/>
        <dbReference type="ChEBI" id="CHEBI:15378"/>
        <dbReference type="ChEBI" id="CHEBI:30616"/>
        <dbReference type="ChEBI" id="CHEBI:57986"/>
        <dbReference type="ChEBI" id="CHEBI:58210"/>
        <dbReference type="ChEBI" id="CHEBI:456216"/>
        <dbReference type="EC" id="2.7.1.26"/>
    </reaction>
</comment>
<dbReference type="InterPro" id="IPR023465">
    <property type="entry name" value="Riboflavin_kinase_dom_sf"/>
</dbReference>
<feature type="domain" description="Riboflavin kinase" evidence="16">
    <location>
        <begin position="179"/>
        <end position="303"/>
    </location>
</feature>
<dbReference type="FunFam" id="2.40.30.30:FF:000003">
    <property type="entry name" value="Riboflavin biosynthesis protein"/>
    <property type="match status" value="1"/>
</dbReference>
<evidence type="ECO:0000256" key="8">
    <source>
        <dbReference type="ARBA" id="ARBA00022741"/>
    </source>
</evidence>
<proteinExistence type="inferred from homology"/>
<evidence type="ECO:0000256" key="15">
    <source>
        <dbReference type="PIRNR" id="PIRNR004491"/>
    </source>
</evidence>
<evidence type="ECO:0000256" key="2">
    <source>
        <dbReference type="ARBA" id="ARBA00004726"/>
    </source>
</evidence>
<evidence type="ECO:0000256" key="4">
    <source>
        <dbReference type="ARBA" id="ARBA00022630"/>
    </source>
</evidence>
<evidence type="ECO:0000259" key="16">
    <source>
        <dbReference type="SMART" id="SM00904"/>
    </source>
</evidence>
<comment type="function">
    <text evidence="1">Catalyzes the phosphorylation of riboflavin to FMN followed by the adenylation of FMN to FAD.</text>
</comment>
<dbReference type="EC" id="2.7.1.26" evidence="15"/>
<dbReference type="InterPro" id="IPR014729">
    <property type="entry name" value="Rossmann-like_a/b/a_fold"/>
</dbReference>
<evidence type="ECO:0000256" key="14">
    <source>
        <dbReference type="ARBA" id="ARBA00049494"/>
    </source>
</evidence>
<comment type="caution">
    <text evidence="17">The sequence shown here is derived from an EMBL/GenBank/DDBJ whole genome shotgun (WGS) entry which is preliminary data.</text>
</comment>
<sequence length="306" mass="34883">MIRGIYRKTDKNGERFLTIGTFDGVHLGHQLLFKQLKNKKRNDEDIISVVTFEPHPRIFFKNVENLSLITIIEERIRLLLEFVDEVIVLKFDEKLSKLSPEEFISFLCNGFKINTIVEGENFHFGHGKGGDVALLRKLGKSFGFDVDIANLYIFNGLPISSSRIRRLIISGKIEEANKLLGWDFFISGEVIHGDRIGTFLGFPTANLRLPEYKIIPQSGVYAAEVEISGKRYLGALNIGVKPTVGGKKRSVEVHVIDFEGDLYQEVITVKFKYKIRDEIKFDSITALKKQIRADIDNIKANYEMNL</sequence>
<keyword evidence="8 15" id="KW-0547">Nucleotide-binding</keyword>
<evidence type="ECO:0000256" key="3">
    <source>
        <dbReference type="ARBA" id="ARBA00005201"/>
    </source>
</evidence>
<dbReference type="GO" id="GO:0003919">
    <property type="term" value="F:FMN adenylyltransferase activity"/>
    <property type="evidence" value="ECO:0007669"/>
    <property type="project" value="UniProtKB-UniRule"/>
</dbReference>
<dbReference type="PANTHER" id="PTHR22749">
    <property type="entry name" value="RIBOFLAVIN KINASE/FMN ADENYLYLTRANSFERASE"/>
    <property type="match status" value="1"/>
</dbReference>
<protein>
    <recommendedName>
        <fullName evidence="15">Riboflavin biosynthesis protein</fullName>
    </recommendedName>
    <domain>
        <recommendedName>
            <fullName evidence="15">Riboflavin kinase</fullName>
            <ecNumber evidence="15">2.7.1.26</ecNumber>
        </recommendedName>
        <alternativeName>
            <fullName evidence="15">Flavokinase</fullName>
        </alternativeName>
    </domain>
    <domain>
        <recommendedName>
            <fullName evidence="15">FMN adenylyltransferase</fullName>
            <ecNumber evidence="15">2.7.7.2</ecNumber>
        </recommendedName>
        <alternativeName>
            <fullName evidence="15">FAD pyrophosphorylase</fullName>
        </alternativeName>
        <alternativeName>
            <fullName evidence="15">FAD synthase</fullName>
        </alternativeName>
    </domain>
</protein>
<dbReference type="InterPro" id="IPR023468">
    <property type="entry name" value="Riboflavin_kinase"/>
</dbReference>
<evidence type="ECO:0000256" key="5">
    <source>
        <dbReference type="ARBA" id="ARBA00022643"/>
    </source>
</evidence>
<organism evidence="17">
    <name type="scientific">Thermodesulfobium narugense</name>
    <dbReference type="NCBI Taxonomy" id="184064"/>
    <lineage>
        <taxon>Bacteria</taxon>
        <taxon>Pseudomonadati</taxon>
        <taxon>Thermodesulfobiota</taxon>
        <taxon>Thermodesulfobiia</taxon>
        <taxon>Thermodesulfobiales</taxon>
        <taxon>Thermodesulfobiaceae</taxon>
        <taxon>Thermodesulfobium</taxon>
    </lineage>
</organism>
<dbReference type="PANTHER" id="PTHR22749:SF6">
    <property type="entry name" value="RIBOFLAVIN KINASE"/>
    <property type="match status" value="1"/>
</dbReference>
<dbReference type="Gene3D" id="3.40.50.620">
    <property type="entry name" value="HUPs"/>
    <property type="match status" value="1"/>
</dbReference>
<dbReference type="PIRSF" id="PIRSF004491">
    <property type="entry name" value="FAD_Synth"/>
    <property type="match status" value="1"/>
</dbReference>
<dbReference type="NCBIfam" id="NF004160">
    <property type="entry name" value="PRK05627.1-3"/>
    <property type="match status" value="1"/>
</dbReference>
<evidence type="ECO:0000313" key="17">
    <source>
        <dbReference type="EMBL" id="HHI65079.1"/>
    </source>
</evidence>
<dbReference type="GO" id="GO:0008531">
    <property type="term" value="F:riboflavin kinase activity"/>
    <property type="evidence" value="ECO:0007669"/>
    <property type="project" value="UniProtKB-UniRule"/>
</dbReference>